<dbReference type="InterPro" id="IPR002694">
    <property type="entry name" value="Znf_CHC2"/>
</dbReference>
<evidence type="ECO:0000256" key="15">
    <source>
        <dbReference type="SAM" id="Coils"/>
    </source>
</evidence>
<evidence type="ECO:0000313" key="17">
    <source>
        <dbReference type="EMBL" id="KKU33263.1"/>
    </source>
</evidence>
<dbReference type="InterPro" id="IPR006171">
    <property type="entry name" value="TOPRIM_dom"/>
</dbReference>
<dbReference type="CDD" id="cd03364">
    <property type="entry name" value="TOPRIM_DnaG_primases"/>
    <property type="match status" value="1"/>
</dbReference>
<evidence type="ECO:0000256" key="4">
    <source>
        <dbReference type="ARBA" id="ARBA00022695"/>
    </source>
</evidence>
<dbReference type="InterPro" id="IPR019475">
    <property type="entry name" value="DNA_primase_DnaB-bd"/>
</dbReference>
<evidence type="ECO:0000313" key="18">
    <source>
        <dbReference type="Proteomes" id="UP000034794"/>
    </source>
</evidence>
<evidence type="ECO:0000256" key="12">
    <source>
        <dbReference type="HAMAP-Rule" id="MF_00974"/>
    </source>
</evidence>
<comment type="cofactor">
    <cofactor evidence="12 13 14">
        <name>Zn(2+)</name>
        <dbReference type="ChEBI" id="CHEBI:29105"/>
    </cofactor>
    <text evidence="12 13 14">Binds 1 zinc ion per monomer.</text>
</comment>
<dbReference type="PATRIC" id="fig|1618381.3.peg.552"/>
<dbReference type="GO" id="GO:0003677">
    <property type="term" value="F:DNA binding"/>
    <property type="evidence" value="ECO:0007669"/>
    <property type="project" value="UniProtKB-KW"/>
</dbReference>
<dbReference type="SUPFAM" id="SSF57783">
    <property type="entry name" value="Zinc beta-ribbon"/>
    <property type="match status" value="1"/>
</dbReference>
<dbReference type="SUPFAM" id="SSF56731">
    <property type="entry name" value="DNA primase core"/>
    <property type="match status" value="1"/>
</dbReference>
<feature type="coiled-coil region" evidence="15">
    <location>
        <begin position="540"/>
        <end position="567"/>
    </location>
</feature>
<dbReference type="GO" id="GO:0003899">
    <property type="term" value="F:DNA-directed RNA polymerase activity"/>
    <property type="evidence" value="ECO:0007669"/>
    <property type="project" value="UniProtKB-UniRule"/>
</dbReference>
<dbReference type="EC" id="2.7.7.101" evidence="12"/>
<keyword evidence="2 12" id="KW-0639">Primosome</keyword>
<dbReference type="PANTHER" id="PTHR30313">
    <property type="entry name" value="DNA PRIMASE"/>
    <property type="match status" value="1"/>
</dbReference>
<keyword evidence="8 12" id="KW-0862">Zinc</keyword>
<dbReference type="Proteomes" id="UP000034794">
    <property type="component" value="Unassembled WGS sequence"/>
</dbReference>
<keyword evidence="6 12" id="KW-0479">Metal-binding</keyword>
<dbReference type="SMART" id="SM00400">
    <property type="entry name" value="ZnF_CHCC"/>
    <property type="match status" value="1"/>
</dbReference>
<dbReference type="InterPro" id="IPR006295">
    <property type="entry name" value="DNA_primase_DnaG"/>
</dbReference>
<dbReference type="Pfam" id="PF13155">
    <property type="entry name" value="Toprim_2"/>
    <property type="match status" value="1"/>
</dbReference>
<dbReference type="GO" id="GO:0000428">
    <property type="term" value="C:DNA-directed RNA polymerase complex"/>
    <property type="evidence" value="ECO:0007669"/>
    <property type="project" value="UniProtKB-KW"/>
</dbReference>
<keyword evidence="11 12" id="KW-0804">Transcription</keyword>
<sequence>MEDQVEEVKRKTDIVGLIGQYVALKKMGRHHKGLCPFHSEKTPSFMVNEEMGLYKCFGCGAGGDVIKFLMEIEGVDFREALERLAEKVGVKLVTRKSEFGSDKQKLLEVMELTARYYHWLLTESKAGVEARKYLNERKINDKLIETFNLGFSLQGWDNLMEYLTKKKGYSEVVLEKAGLISRRSGGGFFDKFRGRVMFPLQDSGGKVVGFTGRILPDLAKEGEPKYLNSPETEIYHKGRILYGFYQARQAIREIKRAVLVEGQMDMISSFGAGVTETVAVGGTALTDEQIELLARLTSTIYLSLDADEAGIAAIKRSAELAEKRGLEIKVVQIDGGKDPDEIARNYPNKWREMVEGAVDVYEFVMTRSLEKNDIKTMSGIKKITEEVMPFFVKIENSVMREVWTKKLAEKLGVEASVVKAEMERIKSGKNWAEKYPSKATEEVSLMENKMDKLARRLVGGLLICPAAKKKVEQWLKNTKLSGAAGKALLWVLASEEVGPAKIAELAPSELKSFIEDAYMAEGEGETEEKDVLELAVQLIRETIRESRKRLIVEMKKAKEAGDEQTEEALSGELSTLDREENKIMVLLG</sequence>
<dbReference type="InterPro" id="IPR034151">
    <property type="entry name" value="TOPRIM_DnaG_bac"/>
</dbReference>
<keyword evidence="15" id="KW-0175">Coiled coil</keyword>
<feature type="domain" description="Toprim" evidence="16">
    <location>
        <begin position="255"/>
        <end position="336"/>
    </location>
</feature>
<comment type="function">
    <text evidence="12 13">RNA polymerase that catalyzes the synthesis of short RNA molecules used as primers for DNA polymerase during DNA replication.</text>
</comment>
<dbReference type="PROSITE" id="PS50880">
    <property type="entry name" value="TOPRIM"/>
    <property type="match status" value="1"/>
</dbReference>
<evidence type="ECO:0000256" key="6">
    <source>
        <dbReference type="ARBA" id="ARBA00022723"/>
    </source>
</evidence>
<dbReference type="NCBIfam" id="TIGR01391">
    <property type="entry name" value="dnaG"/>
    <property type="match status" value="1"/>
</dbReference>
<dbReference type="HAMAP" id="MF_00974">
    <property type="entry name" value="DNA_primase_DnaG"/>
    <property type="match status" value="1"/>
</dbReference>
<dbReference type="InterPro" id="IPR050219">
    <property type="entry name" value="DnaG_primase"/>
</dbReference>
<comment type="domain">
    <text evidence="12">Contains an N-terminal zinc-binding domain, a central core domain that contains the primase activity, and a C-terminal DnaB-binding domain.</text>
</comment>
<dbReference type="GO" id="GO:0008270">
    <property type="term" value="F:zinc ion binding"/>
    <property type="evidence" value="ECO:0007669"/>
    <property type="project" value="UniProtKB-UniRule"/>
</dbReference>
<dbReference type="FunFam" id="3.90.580.10:FF:000001">
    <property type="entry name" value="DNA primase"/>
    <property type="match status" value="1"/>
</dbReference>
<dbReference type="InterPro" id="IPR013264">
    <property type="entry name" value="DNAG_N"/>
</dbReference>
<feature type="zinc finger region" description="CHC2-type" evidence="12 14">
    <location>
        <begin position="35"/>
        <end position="59"/>
    </location>
</feature>
<dbReference type="Pfam" id="PF10410">
    <property type="entry name" value="DnaB_bind"/>
    <property type="match status" value="1"/>
</dbReference>
<comment type="catalytic activity">
    <reaction evidence="12">
        <text>ssDNA + n NTP = ssDNA/pppN(pN)n-1 hybrid + (n-1) diphosphate.</text>
        <dbReference type="EC" id="2.7.7.101"/>
    </reaction>
</comment>
<dbReference type="SMART" id="SM00493">
    <property type="entry name" value="TOPRIM"/>
    <property type="match status" value="1"/>
</dbReference>
<dbReference type="EMBL" id="LCMI01000005">
    <property type="protein sequence ID" value="KKU33263.1"/>
    <property type="molecule type" value="Genomic_DNA"/>
</dbReference>
<evidence type="ECO:0000256" key="3">
    <source>
        <dbReference type="ARBA" id="ARBA00022679"/>
    </source>
</evidence>
<gene>
    <name evidence="12" type="primary">dnaG</name>
    <name evidence="17" type="ORF">UX47_C0005G0065</name>
</gene>
<keyword evidence="1 12" id="KW-0240">DNA-directed RNA polymerase</keyword>
<evidence type="ECO:0000256" key="13">
    <source>
        <dbReference type="PIRNR" id="PIRNR002811"/>
    </source>
</evidence>
<dbReference type="AlphaFoldDB" id="A0A0G1RTH6"/>
<dbReference type="GO" id="GO:0005737">
    <property type="term" value="C:cytoplasm"/>
    <property type="evidence" value="ECO:0007669"/>
    <property type="project" value="TreeGrafter"/>
</dbReference>
<evidence type="ECO:0000256" key="2">
    <source>
        <dbReference type="ARBA" id="ARBA00022515"/>
    </source>
</evidence>
<evidence type="ECO:0000256" key="7">
    <source>
        <dbReference type="ARBA" id="ARBA00022771"/>
    </source>
</evidence>
<comment type="caution">
    <text evidence="17">The sequence shown here is derived from an EMBL/GenBank/DDBJ whole genome shotgun (WGS) entry which is preliminary data.</text>
</comment>
<evidence type="ECO:0000256" key="1">
    <source>
        <dbReference type="ARBA" id="ARBA00022478"/>
    </source>
</evidence>
<evidence type="ECO:0000256" key="14">
    <source>
        <dbReference type="PIRSR" id="PIRSR002811-1"/>
    </source>
</evidence>
<dbReference type="PANTHER" id="PTHR30313:SF2">
    <property type="entry name" value="DNA PRIMASE"/>
    <property type="match status" value="1"/>
</dbReference>
<evidence type="ECO:0000256" key="11">
    <source>
        <dbReference type="ARBA" id="ARBA00023163"/>
    </source>
</evidence>
<proteinExistence type="inferred from homology"/>
<keyword evidence="3 12" id="KW-0808">Transferase</keyword>
<keyword evidence="7 12" id="KW-0863">Zinc-finger</keyword>
<dbReference type="FunFam" id="3.90.980.10:FF:000001">
    <property type="entry name" value="DNA primase"/>
    <property type="match status" value="1"/>
</dbReference>
<protein>
    <recommendedName>
        <fullName evidence="12 13">DNA primase</fullName>
        <ecNumber evidence="12">2.7.7.101</ecNumber>
    </recommendedName>
</protein>
<dbReference type="InterPro" id="IPR030846">
    <property type="entry name" value="DnaG_bac"/>
</dbReference>
<dbReference type="InterPro" id="IPR037068">
    <property type="entry name" value="DNA_primase_core_N_sf"/>
</dbReference>
<dbReference type="GO" id="GO:0006269">
    <property type="term" value="P:DNA replication, synthesis of primer"/>
    <property type="evidence" value="ECO:0007669"/>
    <property type="project" value="UniProtKB-UniRule"/>
</dbReference>
<dbReference type="Gene3D" id="3.40.1360.10">
    <property type="match status" value="1"/>
</dbReference>
<evidence type="ECO:0000259" key="16">
    <source>
        <dbReference type="PROSITE" id="PS50880"/>
    </source>
</evidence>
<dbReference type="Pfam" id="PF08275">
    <property type="entry name" value="DNAG_N"/>
    <property type="match status" value="1"/>
</dbReference>
<dbReference type="PIRSF" id="PIRSF002811">
    <property type="entry name" value="DnaG"/>
    <property type="match status" value="1"/>
</dbReference>
<organism evidence="17 18">
    <name type="scientific">Candidatus Collierbacteria bacterium GW2011_GWA2_46_26</name>
    <dbReference type="NCBI Taxonomy" id="1618381"/>
    <lineage>
        <taxon>Bacteria</taxon>
        <taxon>Candidatus Collieribacteriota</taxon>
    </lineage>
</organism>
<name>A0A0G1RTH6_9BACT</name>
<dbReference type="Gene3D" id="3.90.980.10">
    <property type="entry name" value="DNA primase, catalytic core, N-terminal domain"/>
    <property type="match status" value="1"/>
</dbReference>
<comment type="subunit">
    <text evidence="12">Monomer. Interacts with DnaB.</text>
</comment>
<dbReference type="Pfam" id="PF01807">
    <property type="entry name" value="Zn_ribbon_DnaG"/>
    <property type="match status" value="1"/>
</dbReference>
<keyword evidence="9" id="KW-0460">Magnesium</keyword>
<evidence type="ECO:0000256" key="9">
    <source>
        <dbReference type="ARBA" id="ARBA00022842"/>
    </source>
</evidence>
<comment type="similarity">
    <text evidence="12 13">Belongs to the DnaG primase family.</text>
</comment>
<keyword evidence="10 12" id="KW-0238">DNA-binding</keyword>
<dbReference type="InterPro" id="IPR036977">
    <property type="entry name" value="DNA_primase_Znf_CHC2"/>
</dbReference>
<accession>A0A0G1RTH6</accession>
<keyword evidence="5 12" id="KW-0235">DNA replication</keyword>
<keyword evidence="4 12" id="KW-0548">Nucleotidyltransferase</keyword>
<dbReference type="Gene3D" id="3.90.580.10">
    <property type="entry name" value="Zinc finger, CHC2-type domain"/>
    <property type="match status" value="1"/>
</dbReference>
<reference evidence="17 18" key="1">
    <citation type="journal article" date="2015" name="Nature">
        <title>rRNA introns, odd ribosomes, and small enigmatic genomes across a large radiation of phyla.</title>
        <authorList>
            <person name="Brown C.T."/>
            <person name="Hug L.A."/>
            <person name="Thomas B.C."/>
            <person name="Sharon I."/>
            <person name="Castelle C.J."/>
            <person name="Singh A."/>
            <person name="Wilkins M.J."/>
            <person name="Williams K.H."/>
            <person name="Banfield J.F."/>
        </authorList>
    </citation>
    <scope>NUCLEOTIDE SEQUENCE [LARGE SCALE GENOMIC DNA]</scope>
</reference>
<evidence type="ECO:0000256" key="8">
    <source>
        <dbReference type="ARBA" id="ARBA00022833"/>
    </source>
</evidence>
<dbReference type="GO" id="GO:1990077">
    <property type="term" value="C:primosome complex"/>
    <property type="evidence" value="ECO:0007669"/>
    <property type="project" value="UniProtKB-KW"/>
</dbReference>
<evidence type="ECO:0000256" key="5">
    <source>
        <dbReference type="ARBA" id="ARBA00022705"/>
    </source>
</evidence>
<evidence type="ECO:0000256" key="10">
    <source>
        <dbReference type="ARBA" id="ARBA00023125"/>
    </source>
</evidence>